<evidence type="ECO:0000256" key="6">
    <source>
        <dbReference type="ARBA" id="ARBA00023139"/>
    </source>
</evidence>
<dbReference type="Proteomes" id="UP000023152">
    <property type="component" value="Unassembled WGS sequence"/>
</dbReference>
<dbReference type="EMBL" id="ASPP01029166">
    <property type="protein sequence ID" value="ETO04592.1"/>
    <property type="molecule type" value="Genomic_DNA"/>
</dbReference>
<keyword evidence="5 10" id="KW-0472">Membrane</keyword>
<gene>
    <name evidence="12" type="ORF">RFI_32808</name>
</gene>
<dbReference type="GO" id="GO:0005783">
    <property type="term" value="C:endoplasmic reticulum"/>
    <property type="evidence" value="ECO:0007669"/>
    <property type="project" value="TreeGrafter"/>
</dbReference>
<keyword evidence="8 10" id="KW-0012">Acyltransferase</keyword>
<feature type="transmembrane region" description="Helical" evidence="10">
    <location>
        <begin position="117"/>
        <end position="140"/>
    </location>
</feature>
<dbReference type="PANTHER" id="PTHR22883">
    <property type="entry name" value="ZINC FINGER DHHC DOMAIN CONTAINING PROTEIN"/>
    <property type="match status" value="1"/>
</dbReference>
<name>X6LTY6_RETFI</name>
<feature type="transmembrane region" description="Helical" evidence="10">
    <location>
        <begin position="66"/>
        <end position="90"/>
    </location>
</feature>
<evidence type="ECO:0000256" key="9">
    <source>
        <dbReference type="ARBA" id="ARBA00048048"/>
    </source>
</evidence>
<dbReference type="InterPro" id="IPR001594">
    <property type="entry name" value="Palmitoyltrfase_DHHC"/>
</dbReference>
<keyword evidence="2 10" id="KW-0808">Transferase</keyword>
<dbReference type="GO" id="GO:0019706">
    <property type="term" value="F:protein-cysteine S-palmitoyltransferase activity"/>
    <property type="evidence" value="ECO:0007669"/>
    <property type="project" value="UniProtKB-EC"/>
</dbReference>
<evidence type="ECO:0000256" key="7">
    <source>
        <dbReference type="ARBA" id="ARBA00023288"/>
    </source>
</evidence>
<dbReference type="AlphaFoldDB" id="X6LTY6"/>
<evidence type="ECO:0000256" key="5">
    <source>
        <dbReference type="ARBA" id="ARBA00023136"/>
    </source>
</evidence>
<evidence type="ECO:0000313" key="13">
    <source>
        <dbReference type="Proteomes" id="UP000023152"/>
    </source>
</evidence>
<dbReference type="PROSITE" id="PS50216">
    <property type="entry name" value="DHHC"/>
    <property type="match status" value="1"/>
</dbReference>
<dbReference type="OMA" id="HFLMIIT"/>
<dbReference type="Pfam" id="PF01529">
    <property type="entry name" value="DHHC"/>
    <property type="match status" value="1"/>
</dbReference>
<keyword evidence="4 10" id="KW-1133">Transmembrane helix</keyword>
<dbReference type="GO" id="GO:0006612">
    <property type="term" value="P:protein targeting to membrane"/>
    <property type="evidence" value="ECO:0007669"/>
    <property type="project" value="TreeGrafter"/>
</dbReference>
<keyword evidence="3 10" id="KW-0812">Transmembrane</keyword>
<evidence type="ECO:0000313" key="12">
    <source>
        <dbReference type="EMBL" id="ETO04592.1"/>
    </source>
</evidence>
<evidence type="ECO:0000256" key="3">
    <source>
        <dbReference type="ARBA" id="ARBA00022692"/>
    </source>
</evidence>
<keyword evidence="6" id="KW-0564">Palmitate</keyword>
<evidence type="ECO:0000256" key="4">
    <source>
        <dbReference type="ARBA" id="ARBA00022989"/>
    </source>
</evidence>
<proteinExistence type="inferred from homology"/>
<evidence type="ECO:0000256" key="8">
    <source>
        <dbReference type="ARBA" id="ARBA00023315"/>
    </source>
</evidence>
<evidence type="ECO:0000259" key="11">
    <source>
        <dbReference type="Pfam" id="PF01529"/>
    </source>
</evidence>
<keyword evidence="7" id="KW-0449">Lipoprotein</keyword>
<comment type="domain">
    <text evidence="10">The DHHC domain is required for palmitoyltransferase activity.</text>
</comment>
<evidence type="ECO:0000256" key="1">
    <source>
        <dbReference type="ARBA" id="ARBA00004127"/>
    </source>
</evidence>
<dbReference type="InterPro" id="IPR039859">
    <property type="entry name" value="PFA4/ZDH16/20/ERF2-like"/>
</dbReference>
<evidence type="ECO:0000256" key="10">
    <source>
        <dbReference type="RuleBase" id="RU079119"/>
    </source>
</evidence>
<comment type="similarity">
    <text evidence="10">Belongs to the DHHC palmitoyltransferase family.</text>
</comment>
<organism evidence="12 13">
    <name type="scientific">Reticulomyxa filosa</name>
    <dbReference type="NCBI Taxonomy" id="46433"/>
    <lineage>
        <taxon>Eukaryota</taxon>
        <taxon>Sar</taxon>
        <taxon>Rhizaria</taxon>
        <taxon>Retaria</taxon>
        <taxon>Foraminifera</taxon>
        <taxon>Monothalamids</taxon>
        <taxon>Reticulomyxidae</taxon>
        <taxon>Reticulomyxa</taxon>
    </lineage>
</organism>
<sequence>MCLYLYFCVRYDLQKNIDVFHLKKATCRIWRPQRAKHCRYCDACVRKFDHHCPWVGTCVGERNYRYFAGFVISISLYAAYIGGTCLYWLYHKCNSLANDKNTKWTEQISKSIKQNPCALAISIYAAVVFLCVSSLALYHIHLIIINQTTNENVKNTYTSTVNPYDHGCTNNFKQVFCYPTPPRFVLFHLLVLMFSLVHREIHKHQTTRLILKI</sequence>
<dbReference type="PANTHER" id="PTHR22883:SF43">
    <property type="entry name" value="PALMITOYLTRANSFERASE APP"/>
    <property type="match status" value="1"/>
</dbReference>
<feature type="domain" description="Palmitoyltransferase DHHC" evidence="11">
    <location>
        <begin position="24"/>
        <end position="155"/>
    </location>
</feature>
<accession>X6LTY6</accession>
<comment type="caution">
    <text evidence="12">The sequence shown here is derived from an EMBL/GenBank/DDBJ whole genome shotgun (WGS) entry which is preliminary data.</text>
</comment>
<comment type="catalytic activity">
    <reaction evidence="9 10">
        <text>L-cysteinyl-[protein] + hexadecanoyl-CoA = S-hexadecanoyl-L-cysteinyl-[protein] + CoA</text>
        <dbReference type="Rhea" id="RHEA:36683"/>
        <dbReference type="Rhea" id="RHEA-COMP:10131"/>
        <dbReference type="Rhea" id="RHEA-COMP:11032"/>
        <dbReference type="ChEBI" id="CHEBI:29950"/>
        <dbReference type="ChEBI" id="CHEBI:57287"/>
        <dbReference type="ChEBI" id="CHEBI:57379"/>
        <dbReference type="ChEBI" id="CHEBI:74151"/>
        <dbReference type="EC" id="2.3.1.225"/>
    </reaction>
</comment>
<dbReference type="GO" id="GO:0005794">
    <property type="term" value="C:Golgi apparatus"/>
    <property type="evidence" value="ECO:0007669"/>
    <property type="project" value="TreeGrafter"/>
</dbReference>
<protein>
    <recommendedName>
        <fullName evidence="10">Palmitoyltransferase</fullName>
        <ecNumber evidence="10">2.3.1.225</ecNumber>
    </recommendedName>
</protein>
<dbReference type="EC" id="2.3.1.225" evidence="10"/>
<comment type="subcellular location">
    <subcellularLocation>
        <location evidence="1">Endomembrane system</location>
        <topology evidence="1">Multi-pass membrane protein</topology>
    </subcellularLocation>
</comment>
<evidence type="ECO:0000256" key="2">
    <source>
        <dbReference type="ARBA" id="ARBA00022679"/>
    </source>
</evidence>
<reference evidence="12 13" key="1">
    <citation type="journal article" date="2013" name="Curr. Biol.">
        <title>The Genome of the Foraminiferan Reticulomyxa filosa.</title>
        <authorList>
            <person name="Glockner G."/>
            <person name="Hulsmann N."/>
            <person name="Schleicher M."/>
            <person name="Noegel A.A."/>
            <person name="Eichinger L."/>
            <person name="Gallinger C."/>
            <person name="Pawlowski J."/>
            <person name="Sierra R."/>
            <person name="Euteneuer U."/>
            <person name="Pillet L."/>
            <person name="Moustafa A."/>
            <person name="Platzer M."/>
            <person name="Groth M."/>
            <person name="Szafranski K."/>
            <person name="Schliwa M."/>
        </authorList>
    </citation>
    <scope>NUCLEOTIDE SEQUENCE [LARGE SCALE GENOMIC DNA]</scope>
</reference>
<keyword evidence="13" id="KW-1185">Reference proteome</keyword>
<dbReference type="OrthoDB" id="4096362at2759"/>